<dbReference type="InterPro" id="IPR002048">
    <property type="entry name" value="EF_hand_dom"/>
</dbReference>
<dbReference type="Proteomes" id="UP000626109">
    <property type="component" value="Unassembled WGS sequence"/>
</dbReference>
<protein>
    <recommendedName>
        <fullName evidence="3">EF-hand domain-containing protein</fullName>
    </recommendedName>
</protein>
<dbReference type="Gene3D" id="1.10.238.10">
    <property type="entry name" value="EF-hand"/>
    <property type="match status" value="1"/>
</dbReference>
<feature type="compositionally biased region" description="Polar residues" evidence="2">
    <location>
        <begin position="127"/>
        <end position="138"/>
    </location>
</feature>
<keyword evidence="1" id="KW-0106">Calcium</keyword>
<name>A0A813KDF3_POLGL</name>
<dbReference type="PROSITE" id="PS50222">
    <property type="entry name" value="EF_HAND_2"/>
    <property type="match status" value="1"/>
</dbReference>
<dbReference type="InterPro" id="IPR018247">
    <property type="entry name" value="EF_Hand_1_Ca_BS"/>
</dbReference>
<evidence type="ECO:0000256" key="2">
    <source>
        <dbReference type="SAM" id="MobiDB-lite"/>
    </source>
</evidence>
<reference evidence="4" key="1">
    <citation type="submission" date="2021-02" db="EMBL/GenBank/DDBJ databases">
        <authorList>
            <person name="Dougan E. K."/>
            <person name="Rhodes N."/>
            <person name="Thang M."/>
            <person name="Chan C."/>
        </authorList>
    </citation>
    <scope>NUCLEOTIDE SEQUENCE</scope>
</reference>
<accession>A0A813KDF3</accession>
<dbReference type="InterPro" id="IPR011992">
    <property type="entry name" value="EF-hand-dom_pair"/>
</dbReference>
<feature type="domain" description="EF-hand" evidence="3">
    <location>
        <begin position="26"/>
        <end position="61"/>
    </location>
</feature>
<organism evidence="4 5">
    <name type="scientific">Polarella glacialis</name>
    <name type="common">Dinoflagellate</name>
    <dbReference type="NCBI Taxonomy" id="89957"/>
    <lineage>
        <taxon>Eukaryota</taxon>
        <taxon>Sar</taxon>
        <taxon>Alveolata</taxon>
        <taxon>Dinophyceae</taxon>
        <taxon>Suessiales</taxon>
        <taxon>Suessiaceae</taxon>
        <taxon>Polarella</taxon>
    </lineage>
</organism>
<gene>
    <name evidence="4" type="ORF">PGLA2088_LOCUS33122</name>
</gene>
<comment type="caution">
    <text evidence="4">The sequence shown here is derived from an EMBL/GenBank/DDBJ whole genome shotgun (WGS) entry which is preliminary data.</text>
</comment>
<dbReference type="AlphaFoldDB" id="A0A813KDF3"/>
<feature type="region of interest" description="Disordered" evidence="2">
    <location>
        <begin position="127"/>
        <end position="166"/>
    </location>
</feature>
<dbReference type="PROSITE" id="PS00018">
    <property type="entry name" value="EF_HAND_1"/>
    <property type="match status" value="1"/>
</dbReference>
<proteinExistence type="predicted"/>
<evidence type="ECO:0000313" key="5">
    <source>
        <dbReference type="Proteomes" id="UP000626109"/>
    </source>
</evidence>
<sequence>MLNLEEMLGGFDSDEDLKARFAKMDVSRTDIASLFELMDSSGDGLLSYHEFIWHMQRAQKQDMRVQMMVMKLQLERLRRSIDTGFSSALHEIKQTLATGGTAQTCQCCQVNEGPMYQNNVGSVNIPTCDSPKNATPFASPSRGRSPRANKISVSAAVSTDRRDEKN</sequence>
<evidence type="ECO:0000259" key="3">
    <source>
        <dbReference type="PROSITE" id="PS50222"/>
    </source>
</evidence>
<dbReference type="GO" id="GO:0005509">
    <property type="term" value="F:calcium ion binding"/>
    <property type="evidence" value="ECO:0007669"/>
    <property type="project" value="InterPro"/>
</dbReference>
<dbReference type="SUPFAM" id="SSF47473">
    <property type="entry name" value="EF-hand"/>
    <property type="match status" value="1"/>
</dbReference>
<evidence type="ECO:0000256" key="1">
    <source>
        <dbReference type="ARBA" id="ARBA00022837"/>
    </source>
</evidence>
<dbReference type="EMBL" id="CAJNNW010030764">
    <property type="protein sequence ID" value="CAE8704352.1"/>
    <property type="molecule type" value="Genomic_DNA"/>
</dbReference>
<evidence type="ECO:0000313" key="4">
    <source>
        <dbReference type="EMBL" id="CAE8704352.1"/>
    </source>
</evidence>